<gene>
    <name evidence="3" type="ORF">METZ01_LOCUS63051</name>
</gene>
<evidence type="ECO:0000259" key="2">
    <source>
        <dbReference type="PROSITE" id="PS50076"/>
    </source>
</evidence>
<dbReference type="CDD" id="cd06257">
    <property type="entry name" value="DnaJ"/>
    <property type="match status" value="1"/>
</dbReference>
<dbReference type="InterPro" id="IPR001623">
    <property type="entry name" value="DnaJ_domain"/>
</dbReference>
<dbReference type="PRINTS" id="PR00625">
    <property type="entry name" value="JDOMAIN"/>
</dbReference>
<evidence type="ECO:0000256" key="1">
    <source>
        <dbReference type="ARBA" id="ARBA00022737"/>
    </source>
</evidence>
<protein>
    <recommendedName>
        <fullName evidence="2">J domain-containing protein</fullName>
    </recommendedName>
</protein>
<dbReference type="InterPro" id="IPR036869">
    <property type="entry name" value="J_dom_sf"/>
</dbReference>
<organism evidence="3">
    <name type="scientific">marine metagenome</name>
    <dbReference type="NCBI Taxonomy" id="408172"/>
    <lineage>
        <taxon>unclassified sequences</taxon>
        <taxon>metagenomes</taxon>
        <taxon>ecological metagenomes</taxon>
    </lineage>
</organism>
<dbReference type="Gene3D" id="1.10.287.110">
    <property type="entry name" value="DnaJ domain"/>
    <property type="match status" value="1"/>
</dbReference>
<reference evidence="3" key="1">
    <citation type="submission" date="2018-05" db="EMBL/GenBank/DDBJ databases">
        <authorList>
            <person name="Lanie J.A."/>
            <person name="Ng W.-L."/>
            <person name="Kazmierczak K.M."/>
            <person name="Andrzejewski T.M."/>
            <person name="Davidsen T.M."/>
            <person name="Wayne K.J."/>
            <person name="Tettelin H."/>
            <person name="Glass J.I."/>
            <person name="Rusch D."/>
            <person name="Podicherti R."/>
            <person name="Tsui H.-C.T."/>
            <person name="Winkler M.E."/>
        </authorList>
    </citation>
    <scope>NUCLEOTIDE SEQUENCE</scope>
</reference>
<dbReference type="AlphaFoldDB" id="A0A381T692"/>
<proteinExistence type="predicted"/>
<dbReference type="SMART" id="SM00698">
    <property type="entry name" value="MORN"/>
    <property type="match status" value="4"/>
</dbReference>
<dbReference type="Pfam" id="PF00226">
    <property type="entry name" value="DnaJ"/>
    <property type="match status" value="1"/>
</dbReference>
<keyword evidence="1" id="KW-0677">Repeat</keyword>
<name>A0A381T692_9ZZZZ</name>
<evidence type="ECO:0000313" key="3">
    <source>
        <dbReference type="EMBL" id="SVA10197.1"/>
    </source>
</evidence>
<feature type="domain" description="J" evidence="2">
    <location>
        <begin position="10"/>
        <end position="83"/>
    </location>
</feature>
<dbReference type="InterPro" id="IPR003409">
    <property type="entry name" value="MORN"/>
</dbReference>
<dbReference type="PROSITE" id="PS50076">
    <property type="entry name" value="DNAJ_2"/>
    <property type="match status" value="1"/>
</dbReference>
<dbReference type="SUPFAM" id="SSF82185">
    <property type="entry name" value="Histone H3 K4-specific methyltransferase SET7/9 N-terminal domain"/>
    <property type="match status" value="1"/>
</dbReference>
<dbReference type="PANTHER" id="PTHR23084:SF263">
    <property type="entry name" value="MORN REPEAT-CONTAINING PROTEIN 1"/>
    <property type="match status" value="1"/>
</dbReference>
<dbReference type="PANTHER" id="PTHR23084">
    <property type="entry name" value="PHOSPHATIDYLINOSITOL-4-PHOSPHATE 5-KINASE RELATED"/>
    <property type="match status" value="1"/>
</dbReference>
<dbReference type="EMBL" id="UINC01003902">
    <property type="protein sequence ID" value="SVA10197.1"/>
    <property type="molecule type" value="Genomic_DNA"/>
</dbReference>
<sequence>MPPKKITTQSDYQTLQLKPGASLDSIKKSYKTLVKIWHPDLFPSNQPKAQEKANKMFRLISESYSRLVKYHEESSQNDYSRVYQEPSSYEYHQESTNWENDEVPPTQTIEMVDQKWPDGTKYEGMTLGGKFHGRGIYTYPNGDVYTGEFRFGKIQGEGQFTFTNGDKYIGSVSENTMHGKGKMTFATGGHYVGYFSKNQYHGEGLLATPEKICHGSWNRGIFMD</sequence>
<accession>A0A381T692</accession>
<dbReference type="SUPFAM" id="SSF46565">
    <property type="entry name" value="Chaperone J-domain"/>
    <property type="match status" value="1"/>
</dbReference>
<dbReference type="Pfam" id="PF02493">
    <property type="entry name" value="MORN"/>
    <property type="match status" value="4"/>
</dbReference>
<dbReference type="SMART" id="SM00271">
    <property type="entry name" value="DnaJ"/>
    <property type="match status" value="1"/>
</dbReference>
<dbReference type="Gene3D" id="2.20.110.10">
    <property type="entry name" value="Histone H3 K4-specific methyltransferase SET7/9 N-terminal domain"/>
    <property type="match status" value="2"/>
</dbReference>